<dbReference type="AlphaFoldDB" id="Q74MX5"/>
<feature type="transmembrane region" description="Helical" evidence="1">
    <location>
        <begin position="23"/>
        <end position="42"/>
    </location>
</feature>
<evidence type="ECO:0000313" key="2">
    <source>
        <dbReference type="EMBL" id="AAR39278.1"/>
    </source>
</evidence>
<dbReference type="GO" id="GO:0008233">
    <property type="term" value="F:peptidase activity"/>
    <property type="evidence" value="ECO:0007669"/>
    <property type="project" value="InterPro"/>
</dbReference>
<dbReference type="NCBIfam" id="TIGR02228">
    <property type="entry name" value="sigpep_I_arch"/>
    <property type="match status" value="1"/>
</dbReference>
<reference evidence="2 3" key="1">
    <citation type="journal article" date="2003" name="Proc. Natl. Acad. Sci. U.S.A.">
        <title>The genome of Nanoarchaeum equitans: insights into early archaeal evolution and derived parasitism.</title>
        <authorList>
            <person name="Waters E."/>
            <person name="Hohn M.J."/>
            <person name="Ahel I."/>
            <person name="Graham D.E."/>
            <person name="Adams M.D."/>
            <person name="Barnstead M."/>
            <person name="Beeson K.Y."/>
            <person name="Bibbs L."/>
            <person name="Bolanos R."/>
            <person name="Keller M."/>
            <person name="Kretz K."/>
            <person name="Lin X."/>
            <person name="Mathur E."/>
            <person name="Ni J."/>
            <person name="Podar M."/>
            <person name="Richardson T."/>
            <person name="Sutton G.G."/>
            <person name="Simon M."/>
            <person name="Soll D."/>
            <person name="Stetter K.O."/>
            <person name="Short J.M."/>
            <person name="Noordewier M."/>
        </authorList>
    </citation>
    <scope>NUCLEOTIDE SEQUENCE [LARGE SCALE GENOMIC DNA]</scope>
    <source>
        <strain evidence="2 3">Kin4-M</strain>
    </source>
</reference>
<dbReference type="EMBL" id="AE017199">
    <property type="protein sequence ID" value="AAR39278.1"/>
    <property type="molecule type" value="Genomic_DNA"/>
</dbReference>
<dbReference type="STRING" id="228908.NEQ432"/>
<dbReference type="BioCyc" id="NEQU228908:GJB6-460-MONOMER"/>
<protein>
    <submittedName>
        <fullName evidence="2">NEQ432</fullName>
    </submittedName>
</protein>
<accession>Q74MX5</accession>
<keyword evidence="1" id="KW-0472">Membrane</keyword>
<dbReference type="HOGENOM" id="CLU_1387619_0_0_2"/>
<sequence length="196" mass="22924">MKELEKLKKFFNWLLFSNDPKSYLAFIVFVFVFYNFIFTPILKFITKSENPILVILTPSMQHNNFNLLWYCKYWNLSLIECEKKFKQLPFSQGINVGDIVISTSKEDAKVGDVLVMKANLKYPLVHRVIGLRCGNKTIKDFVYIKDYKNCTLITKGDNNPTIDPFVITYKEVEGKVSFVIPYLGIPRVILYKILRI</sequence>
<dbReference type="CDD" id="cd06462">
    <property type="entry name" value="Peptidase_S24_S26"/>
    <property type="match status" value="1"/>
</dbReference>
<proteinExistence type="predicted"/>
<dbReference type="PANTHER" id="PTHR10806">
    <property type="entry name" value="SIGNAL PEPTIDASE COMPLEX CATALYTIC SUBUNIT SEC11"/>
    <property type="match status" value="1"/>
</dbReference>
<dbReference type="InterPro" id="IPR001733">
    <property type="entry name" value="Peptidase_S26B"/>
</dbReference>
<organism evidence="2 3">
    <name type="scientific">Nanoarchaeum equitans (strain Kin4-M)</name>
    <dbReference type="NCBI Taxonomy" id="228908"/>
    <lineage>
        <taxon>Archaea</taxon>
        <taxon>Nanobdellota</taxon>
        <taxon>Candidatus Nanoarchaeia</taxon>
        <taxon>Nanoarchaeales</taxon>
        <taxon>Nanoarchaeaceae</taxon>
        <taxon>Nanoarchaeum</taxon>
    </lineage>
</organism>
<keyword evidence="3" id="KW-1185">Reference proteome</keyword>
<dbReference type="Proteomes" id="UP000000578">
    <property type="component" value="Chromosome"/>
</dbReference>
<keyword evidence="1" id="KW-0812">Transmembrane</keyword>
<dbReference type="GO" id="GO:0006465">
    <property type="term" value="P:signal peptide processing"/>
    <property type="evidence" value="ECO:0007669"/>
    <property type="project" value="InterPro"/>
</dbReference>
<dbReference type="EnsemblBacteria" id="AAR39278">
    <property type="protein sequence ID" value="AAR39278"/>
    <property type="gene ID" value="NEQ432"/>
</dbReference>
<evidence type="ECO:0000313" key="3">
    <source>
        <dbReference type="Proteomes" id="UP000000578"/>
    </source>
</evidence>
<dbReference type="GO" id="GO:0016020">
    <property type="term" value="C:membrane"/>
    <property type="evidence" value="ECO:0007669"/>
    <property type="project" value="InterPro"/>
</dbReference>
<dbReference type="PANTHER" id="PTHR10806:SF6">
    <property type="entry name" value="SIGNAL PEPTIDASE COMPLEX CATALYTIC SUBUNIT SEC11"/>
    <property type="match status" value="1"/>
</dbReference>
<keyword evidence="1" id="KW-1133">Transmembrane helix</keyword>
<dbReference type="KEGG" id="neq:NEQ432"/>
<gene>
    <name evidence="2" type="ordered locus">NEQ432</name>
</gene>
<evidence type="ECO:0000256" key="1">
    <source>
        <dbReference type="SAM" id="Phobius"/>
    </source>
</evidence>
<name>Q74MX5_NANEQ</name>